<proteinExistence type="predicted"/>
<keyword evidence="2" id="KW-1185">Reference proteome</keyword>
<dbReference type="Proteomes" id="UP001165405">
    <property type="component" value="Unassembled WGS sequence"/>
</dbReference>
<evidence type="ECO:0000313" key="1">
    <source>
        <dbReference type="EMBL" id="MCF4120386.1"/>
    </source>
</evidence>
<dbReference type="AlphaFoldDB" id="A0AA41QC33"/>
<dbReference type="RefSeq" id="WP_236088156.1">
    <property type="nucleotide sequence ID" value="NZ_JAKGSG010000020.1"/>
</dbReference>
<accession>A0AA41QC33</accession>
<gene>
    <name evidence="1" type="ORF">L1785_05285</name>
</gene>
<comment type="caution">
    <text evidence="1">The sequence shown here is derived from an EMBL/GenBank/DDBJ whole genome shotgun (WGS) entry which is preliminary data.</text>
</comment>
<name>A0AA41QC33_9MICO</name>
<organism evidence="1 2">
    <name type="scientific">Antribacter soli</name>
    <dbReference type="NCBI Taxonomy" id="2910976"/>
    <lineage>
        <taxon>Bacteria</taxon>
        <taxon>Bacillati</taxon>
        <taxon>Actinomycetota</taxon>
        <taxon>Actinomycetes</taxon>
        <taxon>Micrococcales</taxon>
        <taxon>Promicromonosporaceae</taxon>
        <taxon>Antribacter</taxon>
    </lineage>
</organism>
<dbReference type="EMBL" id="JAKGSG010000020">
    <property type="protein sequence ID" value="MCF4120386.1"/>
    <property type="molecule type" value="Genomic_DNA"/>
</dbReference>
<protein>
    <submittedName>
        <fullName evidence="1">Excalibur calcium-binding domain-containing protein</fullName>
    </submittedName>
</protein>
<reference evidence="1" key="1">
    <citation type="submission" date="2022-01" db="EMBL/GenBank/DDBJ databases">
        <title>Antribacter sp. nov., isolated from Guizhou of China.</title>
        <authorList>
            <person name="Chengliang C."/>
            <person name="Ya Z."/>
        </authorList>
    </citation>
    <scope>NUCLEOTIDE SEQUENCE</scope>
    <source>
        <strain evidence="1">KLBMP 9083</strain>
    </source>
</reference>
<sequence>MAAMTGSLAVSTAAPAAADWYQDGVFALQYTDELWRVDSASDTARQLTFDEWAALGFPTPQPAPTSYVKYSWSPTVYAVTFFGDERDEWLWEQISFGQWSRAGYPSPWNAGWIEGSYFYKWGTSSELFVEGPDGVNHKLSHAEWQASGFMPPADRSNEGFVKYTWDSTIVRMTNFGWGQGYAIGYDEWRSEAFPTPQAVTRVAGDQVYRYYGNPTIWYAGPGLNRPITGAEWQAMGFPAPTVYGVPPRPADKDCADFATQAQAQAEYNYYFEAYGDVWALDGDGDHIVCEWLP</sequence>
<evidence type="ECO:0000313" key="2">
    <source>
        <dbReference type="Proteomes" id="UP001165405"/>
    </source>
</evidence>